<name>A0A514EI92_9XANT</name>
<dbReference type="PANTHER" id="PTHR48081:SF6">
    <property type="entry name" value="PEPTIDASE S9 PROLYL OLIGOPEPTIDASE CATALYTIC DOMAIN-CONTAINING PROTEIN"/>
    <property type="match status" value="1"/>
</dbReference>
<protein>
    <submittedName>
        <fullName evidence="5">Alpha/beta hydrolase</fullName>
    </submittedName>
</protein>
<sequence length="360" mass="38815">MHRLLRFPFAVIALVLVHAPAHAAIWQPSPGHVQLPIWPGAVPDALSHPKPEAVGPGEGRTWWARANDVSQPTMTVYAPTVRNSGTAVVVFPGGGYQVMAMDLEGTEICHWLTSRGITCVLLKYRVPNSEPTWINGGRYYPKVQTALQHAQRMLGLVRLHAAEWGIDPHKVGVIGFSAGGHLVAAASTHFAKRTSAVVDAADAQSCRLDFAIAAYPGHLWAHEDEDHAKRDPTHLQLRTDIALSADTPPTFLLQAEDDVVDGVMQSLAYYVALKQAGVPTEMHLYAQGGHAFGLRPSTLPIAQWPRLVEKWLGTIGVLDTVAARRPPLRCCRAGSAPASPHCALQGWSTQPSAPITTGSS</sequence>
<dbReference type="EMBL" id="CP038228">
    <property type="protein sequence ID" value="QDI05724.1"/>
    <property type="molecule type" value="Genomic_DNA"/>
</dbReference>
<accession>A0A514EI92</accession>
<keyword evidence="1 5" id="KW-0378">Hydrolase</keyword>
<evidence type="ECO:0000313" key="6">
    <source>
        <dbReference type="Proteomes" id="UP000319349"/>
    </source>
</evidence>
<evidence type="ECO:0000256" key="1">
    <source>
        <dbReference type="ARBA" id="ARBA00022801"/>
    </source>
</evidence>
<dbReference type="Pfam" id="PF07859">
    <property type="entry name" value="Abhydrolase_3"/>
    <property type="match status" value="1"/>
</dbReference>
<feature type="chain" id="PRO_5022202123" evidence="3">
    <location>
        <begin position="24"/>
        <end position="360"/>
    </location>
</feature>
<dbReference type="Gene3D" id="3.40.50.1820">
    <property type="entry name" value="alpha/beta hydrolase"/>
    <property type="match status" value="1"/>
</dbReference>
<dbReference type="AlphaFoldDB" id="A0A514EI92"/>
<feature type="signal peptide" evidence="3">
    <location>
        <begin position="1"/>
        <end position="23"/>
    </location>
</feature>
<evidence type="ECO:0000313" key="5">
    <source>
        <dbReference type="EMBL" id="QDI05724.1"/>
    </source>
</evidence>
<dbReference type="PANTHER" id="PTHR48081">
    <property type="entry name" value="AB HYDROLASE SUPERFAMILY PROTEIN C4A8.06C"/>
    <property type="match status" value="1"/>
</dbReference>
<proteinExistence type="predicted"/>
<gene>
    <name evidence="5" type="ORF">E4A48_01855</name>
</gene>
<keyword evidence="3" id="KW-0732">Signal</keyword>
<keyword evidence="6" id="KW-1185">Reference proteome</keyword>
<dbReference type="SUPFAM" id="SSF53474">
    <property type="entry name" value="alpha/beta-Hydrolases"/>
    <property type="match status" value="1"/>
</dbReference>
<dbReference type="GO" id="GO:0008236">
    <property type="term" value="F:serine-type peptidase activity"/>
    <property type="evidence" value="ECO:0007669"/>
    <property type="project" value="InterPro"/>
</dbReference>
<dbReference type="Proteomes" id="UP000319349">
    <property type="component" value="Chromosome"/>
</dbReference>
<feature type="domain" description="Alpha/beta hydrolase fold-3" evidence="4">
    <location>
        <begin position="88"/>
        <end position="292"/>
    </location>
</feature>
<evidence type="ECO:0000256" key="2">
    <source>
        <dbReference type="SAM" id="MobiDB-lite"/>
    </source>
</evidence>
<evidence type="ECO:0000259" key="4">
    <source>
        <dbReference type="Pfam" id="PF07859"/>
    </source>
</evidence>
<feature type="region of interest" description="Disordered" evidence="2">
    <location>
        <begin position="337"/>
        <end position="360"/>
    </location>
</feature>
<dbReference type="InterPro" id="IPR050300">
    <property type="entry name" value="GDXG_lipolytic_enzyme"/>
</dbReference>
<dbReference type="InterPro" id="IPR013094">
    <property type="entry name" value="AB_hydrolase_3"/>
</dbReference>
<dbReference type="InterPro" id="IPR029058">
    <property type="entry name" value="AB_hydrolase_fold"/>
</dbReference>
<evidence type="ECO:0000256" key="3">
    <source>
        <dbReference type="SAM" id="SignalP"/>
    </source>
</evidence>
<reference evidence="5 6" key="1">
    <citation type="submission" date="2019-03" db="EMBL/GenBank/DDBJ databases">
        <title>Tal1 in Xanthomonas translucens pv. cerealis Contributes to Virulence in Bacterial Leaf Streak of Wheat.</title>
        <authorList>
            <person name="Shah S.M.A."/>
            <person name="Haq F."/>
            <person name="Ma W."/>
            <person name="Xu X."/>
            <person name="Wang S."/>
            <person name="Xu Z."/>
            <person name="Zou L."/>
            <person name="Zhu B."/>
            <person name="Chen G."/>
        </authorList>
    </citation>
    <scope>NUCLEOTIDE SEQUENCE [LARGE SCALE GENOMIC DNA]</scope>
    <source>
        <strain evidence="5 6">01</strain>
    </source>
</reference>
<feature type="compositionally biased region" description="Polar residues" evidence="2">
    <location>
        <begin position="346"/>
        <end position="360"/>
    </location>
</feature>
<dbReference type="GO" id="GO:0006508">
    <property type="term" value="P:proteolysis"/>
    <property type="evidence" value="ECO:0007669"/>
    <property type="project" value="InterPro"/>
</dbReference>
<organism evidence="5 6">
    <name type="scientific">Xanthomonas cerealis pv. cerealis</name>
    <dbReference type="NCBI Taxonomy" id="152263"/>
    <lineage>
        <taxon>Bacteria</taxon>
        <taxon>Pseudomonadati</taxon>
        <taxon>Pseudomonadota</taxon>
        <taxon>Gammaproteobacteria</taxon>
        <taxon>Lysobacterales</taxon>
        <taxon>Lysobacteraceae</taxon>
        <taxon>Xanthomonas</taxon>
        <taxon>Xanthomonas translucens group</taxon>
        <taxon>Xanthomonas cerealis</taxon>
    </lineage>
</organism>